<organism evidence="14 15">
    <name type="scientific">Aplysia californica</name>
    <name type="common">California sea hare</name>
    <dbReference type="NCBI Taxonomy" id="6500"/>
    <lineage>
        <taxon>Eukaryota</taxon>
        <taxon>Metazoa</taxon>
        <taxon>Spiralia</taxon>
        <taxon>Lophotrochozoa</taxon>
        <taxon>Mollusca</taxon>
        <taxon>Gastropoda</taxon>
        <taxon>Heterobranchia</taxon>
        <taxon>Euthyneura</taxon>
        <taxon>Tectipleura</taxon>
        <taxon>Aplysiida</taxon>
        <taxon>Aplysioidea</taxon>
        <taxon>Aplysiidae</taxon>
        <taxon>Aplysia</taxon>
    </lineage>
</organism>
<dbReference type="RefSeq" id="XP_012940853.2">
    <property type="nucleotide sequence ID" value="XM_013085399.2"/>
</dbReference>
<dbReference type="Pfam" id="PF21538">
    <property type="entry name" value="Med15_M"/>
    <property type="match status" value="1"/>
</dbReference>
<feature type="domain" description="Mediator of RNA polymerase II transcription subunit 15 N-terminal" evidence="11">
    <location>
        <begin position="5"/>
        <end position="72"/>
    </location>
</feature>
<feature type="domain" description="ARC105/Med15 mediator subunit central" evidence="12">
    <location>
        <begin position="294"/>
        <end position="406"/>
    </location>
</feature>
<dbReference type="GeneID" id="101845709"/>
<dbReference type="Pfam" id="PF09606">
    <property type="entry name" value="Med15_N"/>
    <property type="match status" value="1"/>
</dbReference>
<comment type="subunit">
    <text evidence="9">Component of the Mediator complex.</text>
</comment>
<feature type="domain" description="ARC105/Med15 mediator subunit C-terminal" evidence="13">
    <location>
        <begin position="434"/>
        <end position="543"/>
    </location>
</feature>
<evidence type="ECO:0000256" key="7">
    <source>
        <dbReference type="ARBA" id="ARBA00023242"/>
    </source>
</evidence>
<evidence type="ECO:0000256" key="9">
    <source>
        <dbReference type="RuleBase" id="RU364148"/>
    </source>
</evidence>
<dbReference type="Gene3D" id="1.10.246.20">
    <property type="entry name" value="Coactivator CBP, KIX domain"/>
    <property type="match status" value="1"/>
</dbReference>
<feature type="compositionally biased region" description="Polar residues" evidence="10">
    <location>
        <begin position="269"/>
        <end position="284"/>
    </location>
</feature>
<comment type="function">
    <text evidence="9">Component of the Mediator complex, a coactivator involved in the regulated transcription of nearly all RNA polymerase II-dependent genes. Mediator functions as a bridge to convey information from gene-specific regulatory proteins to the basal RNA polymerase II transcription machinery. Mediator is recruited to promoters by direct interactions with regulatory proteins and serves as a scaffold for the assembly of a functional preinitiation complex with RNA polymerase II and the general transcription factors.</text>
</comment>
<keyword evidence="5 9" id="KW-0010">Activator</keyword>
<evidence type="ECO:0000256" key="6">
    <source>
        <dbReference type="ARBA" id="ARBA00023163"/>
    </source>
</evidence>
<dbReference type="InterPro" id="IPR019087">
    <property type="entry name" value="Med15_N"/>
</dbReference>
<gene>
    <name evidence="15" type="primary">LOC101845709</name>
    <name evidence="9" type="synonym">MED15</name>
</gene>
<evidence type="ECO:0000256" key="5">
    <source>
        <dbReference type="ARBA" id="ARBA00023159"/>
    </source>
</evidence>
<proteinExistence type="inferred from homology"/>
<reference evidence="15" key="1">
    <citation type="submission" date="2025-08" db="UniProtKB">
        <authorList>
            <consortium name="RefSeq"/>
        </authorList>
    </citation>
    <scope>IDENTIFICATION</scope>
</reference>
<accession>A0ABM1A4T8</accession>
<dbReference type="InterPro" id="IPR048386">
    <property type="entry name" value="Med15_C"/>
</dbReference>
<evidence type="ECO:0000256" key="2">
    <source>
        <dbReference type="ARBA" id="ARBA00009807"/>
    </source>
</evidence>
<evidence type="ECO:0000256" key="8">
    <source>
        <dbReference type="ARBA" id="ARBA00032016"/>
    </source>
</evidence>
<keyword evidence="7 9" id="KW-0539">Nucleus</keyword>
<evidence type="ECO:0000256" key="3">
    <source>
        <dbReference type="ARBA" id="ARBA00019613"/>
    </source>
</evidence>
<comment type="similarity">
    <text evidence="2 9">Belongs to the Mediator complex subunit 15 family.</text>
</comment>
<dbReference type="PANTHER" id="PTHR31804:SF3">
    <property type="entry name" value="MEDIATOR OF RNA POLYMERASE II TRANSCRIPTION SUBUNIT 15"/>
    <property type="match status" value="1"/>
</dbReference>
<evidence type="ECO:0000256" key="10">
    <source>
        <dbReference type="SAM" id="MobiDB-lite"/>
    </source>
</evidence>
<feature type="region of interest" description="Disordered" evidence="10">
    <location>
        <begin position="90"/>
        <end position="109"/>
    </location>
</feature>
<evidence type="ECO:0000256" key="4">
    <source>
        <dbReference type="ARBA" id="ARBA00023015"/>
    </source>
</evidence>
<protein>
    <recommendedName>
        <fullName evidence="3 9">Mediator of RNA polymerase II transcription subunit 15</fullName>
    </recommendedName>
    <alternativeName>
        <fullName evidence="8 9">Mediator complex subunit 15</fullName>
    </alternativeName>
</protein>
<evidence type="ECO:0000313" key="14">
    <source>
        <dbReference type="Proteomes" id="UP000694888"/>
    </source>
</evidence>
<dbReference type="Proteomes" id="UP000694888">
    <property type="component" value="Unplaced"/>
</dbReference>
<evidence type="ECO:0000256" key="1">
    <source>
        <dbReference type="ARBA" id="ARBA00004123"/>
    </source>
</evidence>
<name>A0ABM1A4T8_APLCA</name>
<evidence type="ECO:0000259" key="11">
    <source>
        <dbReference type="Pfam" id="PF09606"/>
    </source>
</evidence>
<evidence type="ECO:0000259" key="12">
    <source>
        <dbReference type="Pfam" id="PF21538"/>
    </source>
</evidence>
<dbReference type="Pfam" id="PF21539">
    <property type="entry name" value="Med15_C"/>
    <property type="match status" value="1"/>
</dbReference>
<keyword evidence="4 9" id="KW-0805">Transcription regulation</keyword>
<keyword evidence="14" id="KW-1185">Reference proteome</keyword>
<dbReference type="InterPro" id="IPR036529">
    <property type="entry name" value="KIX_dom_sf"/>
</dbReference>
<dbReference type="InterPro" id="IPR048385">
    <property type="entry name" value="Med15_central"/>
</dbReference>
<keyword evidence="6 9" id="KW-0804">Transcription</keyword>
<sequence>MADPNEWRTQAFRTRIVNKLEDVMRNSQTQMPKSSVEMEEYVFQKAHTRDEYLDLVARVLLSVSEHNSKEKKAPQGMGVPNMGQPGMAMGPAGSMGNPQQPNMAAVQGQGLPDPINALTNLAGQGGSGMGMMPGMHNMGGASRPPQMMDPSHMMTSQRMQQHPRSQIPQKPAQLTRQDAFLVTSPQTMPGAGGQALPASNANMIYQGAPVRSMGPMGMPGQYMAGRDAMTGMPIQTPPQGSPMTIMSPHSQPSMMSPPMMRPPMVGAPSPSTMLHTPGTSVSNPSPGPPSTSQEEMEYLKKLENLSKYIEPLRKNILENEKKTDEESKKNQKKMKNLLDILSNPKKRVPLPVLEKFEMLLLKVHPTGSSSSANGHMCQPLLDAVAQFSSAASLNHSLYRTFGPALEAYMGPPIKAPSPPPCKKRKLEKDASEELPDILQGEIARLGRRFIISVDPRHHAGSESHHLVCKLEELRLPSVPPLMVSVPKTYPRFSPQCEPATCPGYDATEFFQNVEQNLTIHISHMPNRFSLTQLLSSWEMSVRKACDPENPVICQPNPIYAI</sequence>
<comment type="subcellular location">
    <subcellularLocation>
        <location evidence="1 9">Nucleus</location>
    </subcellularLocation>
</comment>
<evidence type="ECO:0000313" key="15">
    <source>
        <dbReference type="RefSeq" id="XP_012940853.2"/>
    </source>
</evidence>
<dbReference type="PANTHER" id="PTHR31804">
    <property type="entry name" value="MEDIATOR OF RNA POLYMERASE II TRANSCRIPTION SUBUNIT 15"/>
    <property type="match status" value="1"/>
</dbReference>
<feature type="region of interest" description="Disordered" evidence="10">
    <location>
        <begin position="267"/>
        <end position="293"/>
    </location>
</feature>
<evidence type="ECO:0000259" key="13">
    <source>
        <dbReference type="Pfam" id="PF21539"/>
    </source>
</evidence>